<dbReference type="Proteomes" id="UP000593562">
    <property type="component" value="Unassembled WGS sequence"/>
</dbReference>
<keyword evidence="2 4" id="KW-0863">Zinc-finger</keyword>
<feature type="compositionally biased region" description="Acidic residues" evidence="5">
    <location>
        <begin position="111"/>
        <end position="147"/>
    </location>
</feature>
<dbReference type="InterPro" id="IPR001841">
    <property type="entry name" value="Znf_RING"/>
</dbReference>
<dbReference type="PROSITE" id="PS00518">
    <property type="entry name" value="ZF_RING_1"/>
    <property type="match status" value="1"/>
</dbReference>
<evidence type="ECO:0000256" key="1">
    <source>
        <dbReference type="ARBA" id="ARBA00022723"/>
    </source>
</evidence>
<feature type="compositionally biased region" description="Basic residues" evidence="5">
    <location>
        <begin position="166"/>
        <end position="202"/>
    </location>
</feature>
<keyword evidence="3" id="KW-0862">Zinc</keyword>
<feature type="domain" description="PHD-type" evidence="6">
    <location>
        <begin position="409"/>
        <end position="458"/>
    </location>
</feature>
<feature type="compositionally biased region" description="Basic residues" evidence="5">
    <location>
        <begin position="223"/>
        <end position="236"/>
    </location>
</feature>
<evidence type="ECO:0000256" key="5">
    <source>
        <dbReference type="SAM" id="MobiDB-lite"/>
    </source>
</evidence>
<dbReference type="Pfam" id="PF00628">
    <property type="entry name" value="PHD"/>
    <property type="match status" value="1"/>
</dbReference>
<sequence>MERGGKASTKRNFKRRIRDNNSGSDDSDEDYVVSDEENEVSGENSEGFCDSLGGDASEESFGSFVDEEELEDEEEKKVKKVVRLGEKKGSLAKGKAEGNKTSRKRKRVSYEEEEDDGDDDYIYDERDDDDDEEFMPCQDDCFDEEEESRVVRKKKTTNLKGGNQGMRKKHPARAQKRRKKAAFLKKPLAKKGRNSHRLRRKARVDDDDVNYDDFLDNDPGERKKSKKTSRGRKRKLTISSDTDFLSSGSSDYEYTISEEEREQIREASELCPNLRTHMRSLLSSKIMQEDGDLQQQRKLPERKGKEKIEGVKCQLGKQVCGICLSEEDKRRLRGTLDCCSHYFCFTCIMEWSKVESRCPLCKQRFKTITKPVRSTVVDFRDAVIQIPERDQVYQPSEEELRSYLDPYENVICAECHEGGDDGLMLLCDLCDSSAHTYCVGLGRQVPEGNWYCEGCRPVALGSSSSQAQVSLSDQRMASNNVSGRPLPIMIGERLDPPLVSPRTPSTHAFGNIYSPRFPVGEVPPASPVSMAGAPTLSGRRWIHRQIHHLLSMNRMNPAASRTDGISTANLATGFLSSQIDQDRETASQNTRAQDIETSHCTFLQERLQNNTSTPTQSRDFFSSGLSHSRMQPIQDPPTTANVDGCVNLTLWPDLGGINSMLGNEELQQFSRSSVVLDGNLSPYPVRQESQFYMAKEQLQSLVKSHLRNLSRDVDLGNSTYKDIARSSTHTILAACGLDHKKSEIHALPASPNCTHLADRVAAGQMSLMEGCCSSCFDSFVRDVVKSILDTRLPQWLSLGL</sequence>
<dbReference type="SMART" id="SM00184">
    <property type="entry name" value="RING"/>
    <property type="match status" value="1"/>
</dbReference>
<dbReference type="GO" id="GO:0008270">
    <property type="term" value="F:zinc ion binding"/>
    <property type="evidence" value="ECO:0007669"/>
    <property type="project" value="UniProtKB-KW"/>
</dbReference>
<evidence type="ECO:0000259" key="7">
    <source>
        <dbReference type="PROSITE" id="PS50089"/>
    </source>
</evidence>
<dbReference type="SUPFAM" id="SSF57850">
    <property type="entry name" value="RING/U-box"/>
    <property type="match status" value="1"/>
</dbReference>
<feature type="region of interest" description="Disordered" evidence="5">
    <location>
        <begin position="1"/>
        <end position="242"/>
    </location>
</feature>
<feature type="compositionally biased region" description="Acidic residues" evidence="5">
    <location>
        <begin position="25"/>
        <end position="40"/>
    </location>
</feature>
<dbReference type="SUPFAM" id="SSF57903">
    <property type="entry name" value="FYVE/PHD zinc finger"/>
    <property type="match status" value="1"/>
</dbReference>
<dbReference type="Gene3D" id="3.30.40.10">
    <property type="entry name" value="Zinc/RING finger domain, C3HC4 (zinc finger)"/>
    <property type="match status" value="2"/>
</dbReference>
<dbReference type="PROSITE" id="PS50089">
    <property type="entry name" value="ZF_RING_2"/>
    <property type="match status" value="1"/>
</dbReference>
<dbReference type="AlphaFoldDB" id="A0A7J7D0Z8"/>
<dbReference type="InterPro" id="IPR001965">
    <property type="entry name" value="Znf_PHD"/>
</dbReference>
<dbReference type="OrthoDB" id="365379at2759"/>
<accession>A0A7J7D0Z8</accession>
<organism evidence="8 9">
    <name type="scientific">Tripterygium wilfordii</name>
    <name type="common">Thunder God vine</name>
    <dbReference type="NCBI Taxonomy" id="458696"/>
    <lineage>
        <taxon>Eukaryota</taxon>
        <taxon>Viridiplantae</taxon>
        <taxon>Streptophyta</taxon>
        <taxon>Embryophyta</taxon>
        <taxon>Tracheophyta</taxon>
        <taxon>Spermatophyta</taxon>
        <taxon>Magnoliopsida</taxon>
        <taxon>eudicotyledons</taxon>
        <taxon>Gunneridae</taxon>
        <taxon>Pentapetalae</taxon>
        <taxon>rosids</taxon>
        <taxon>fabids</taxon>
        <taxon>Celastrales</taxon>
        <taxon>Celastraceae</taxon>
        <taxon>Tripterygium</taxon>
    </lineage>
</organism>
<evidence type="ECO:0000256" key="2">
    <source>
        <dbReference type="ARBA" id="ARBA00022771"/>
    </source>
</evidence>
<feature type="compositionally biased region" description="Basic and acidic residues" evidence="5">
    <location>
        <begin position="83"/>
        <end position="100"/>
    </location>
</feature>
<gene>
    <name evidence="8" type="ORF">HS088_TW11G00067</name>
</gene>
<feature type="compositionally biased region" description="Basic residues" evidence="5">
    <location>
        <begin position="8"/>
        <end position="17"/>
    </location>
</feature>
<evidence type="ECO:0000256" key="3">
    <source>
        <dbReference type="ARBA" id="ARBA00022833"/>
    </source>
</evidence>
<reference evidence="8 9" key="1">
    <citation type="journal article" date="2020" name="Nat. Commun.">
        <title>Genome of Tripterygium wilfordii and identification of cytochrome P450 involved in triptolide biosynthesis.</title>
        <authorList>
            <person name="Tu L."/>
            <person name="Su P."/>
            <person name="Zhang Z."/>
            <person name="Gao L."/>
            <person name="Wang J."/>
            <person name="Hu T."/>
            <person name="Zhou J."/>
            <person name="Zhang Y."/>
            <person name="Zhao Y."/>
            <person name="Liu Y."/>
            <person name="Song Y."/>
            <person name="Tong Y."/>
            <person name="Lu Y."/>
            <person name="Yang J."/>
            <person name="Xu C."/>
            <person name="Jia M."/>
            <person name="Peters R.J."/>
            <person name="Huang L."/>
            <person name="Gao W."/>
        </authorList>
    </citation>
    <scope>NUCLEOTIDE SEQUENCE [LARGE SCALE GENOMIC DNA]</scope>
    <source>
        <strain evidence="9">cv. XIE 37</strain>
        <tissue evidence="8">Leaf</tissue>
    </source>
</reference>
<dbReference type="FunCoup" id="A0A7J7D0Z8">
    <property type="interactions" value="1851"/>
</dbReference>
<dbReference type="PROSITE" id="PS50016">
    <property type="entry name" value="ZF_PHD_2"/>
    <property type="match status" value="1"/>
</dbReference>
<feature type="domain" description="RING-type" evidence="7">
    <location>
        <begin position="320"/>
        <end position="362"/>
    </location>
</feature>
<protein>
    <submittedName>
        <fullName evidence="8">RING/U-box protein putative isoform 1</fullName>
    </submittedName>
</protein>
<dbReference type="InParanoid" id="A0A7J7D0Z8"/>
<keyword evidence="9" id="KW-1185">Reference proteome</keyword>
<dbReference type="InterPro" id="IPR013083">
    <property type="entry name" value="Znf_RING/FYVE/PHD"/>
</dbReference>
<name>A0A7J7D0Z8_TRIWF</name>
<feature type="region of interest" description="Disordered" evidence="5">
    <location>
        <begin position="609"/>
        <end position="630"/>
    </location>
</feature>
<feature type="compositionally biased region" description="Acidic residues" evidence="5">
    <location>
        <begin position="205"/>
        <end position="218"/>
    </location>
</feature>
<evidence type="ECO:0000313" key="8">
    <source>
        <dbReference type="EMBL" id="KAF5740004.1"/>
    </source>
</evidence>
<dbReference type="PANTHER" id="PTHR47177">
    <property type="entry name" value="F18C1.6 PROTEIN"/>
    <property type="match status" value="1"/>
</dbReference>
<dbReference type="InterPro" id="IPR019787">
    <property type="entry name" value="Znf_PHD-finger"/>
</dbReference>
<dbReference type="PANTHER" id="PTHR47177:SF3">
    <property type="entry name" value="F18C1.6 PROTEIN"/>
    <property type="match status" value="1"/>
</dbReference>
<comment type="caution">
    <text evidence="8">The sequence shown here is derived from an EMBL/GenBank/DDBJ whole genome shotgun (WGS) entry which is preliminary data.</text>
</comment>
<dbReference type="InterPro" id="IPR058746">
    <property type="entry name" value="Znf_RING-type_Topors"/>
</dbReference>
<keyword evidence="1" id="KW-0479">Metal-binding</keyword>
<proteinExistence type="predicted"/>
<dbReference type="InterPro" id="IPR017907">
    <property type="entry name" value="Znf_RING_CS"/>
</dbReference>
<feature type="compositionally biased region" description="Acidic residues" evidence="5">
    <location>
        <begin position="65"/>
        <end position="74"/>
    </location>
</feature>
<evidence type="ECO:0000256" key="4">
    <source>
        <dbReference type="PROSITE-ProRule" id="PRU00175"/>
    </source>
</evidence>
<dbReference type="CDD" id="cd16574">
    <property type="entry name" value="RING-HC_Topors"/>
    <property type="match status" value="1"/>
</dbReference>
<dbReference type="EMBL" id="JAAARO010000011">
    <property type="protein sequence ID" value="KAF5740004.1"/>
    <property type="molecule type" value="Genomic_DNA"/>
</dbReference>
<dbReference type="InterPro" id="IPR011011">
    <property type="entry name" value="Znf_FYVE_PHD"/>
</dbReference>
<evidence type="ECO:0000313" key="9">
    <source>
        <dbReference type="Proteomes" id="UP000593562"/>
    </source>
</evidence>
<dbReference type="SMART" id="SM00249">
    <property type="entry name" value="PHD"/>
    <property type="match status" value="1"/>
</dbReference>
<evidence type="ECO:0000259" key="6">
    <source>
        <dbReference type="PROSITE" id="PS50016"/>
    </source>
</evidence>
<dbReference type="Pfam" id="PF13639">
    <property type="entry name" value="zf-RING_2"/>
    <property type="match status" value="1"/>
</dbReference>